<evidence type="ECO:0000313" key="1">
    <source>
        <dbReference type="EMBL" id="SBV95588.1"/>
    </source>
</evidence>
<gene>
    <name evidence="1" type="ORF">KL86DYS1_11432</name>
</gene>
<protein>
    <submittedName>
        <fullName evidence="1">Site-specific recombinase, phage integrase family</fullName>
    </submittedName>
</protein>
<dbReference type="AlphaFoldDB" id="A0A212J829"/>
<accession>A0A212J829</accession>
<reference evidence="1" key="1">
    <citation type="submission" date="2016-04" db="EMBL/GenBank/DDBJ databases">
        <authorList>
            <person name="Evans L.H."/>
            <person name="Alamgir A."/>
            <person name="Owens N."/>
            <person name="Weber N.D."/>
            <person name="Virtaneva K."/>
            <person name="Barbian K."/>
            <person name="Babar A."/>
            <person name="Rosenke K."/>
        </authorList>
    </citation>
    <scope>NUCLEOTIDE SEQUENCE</scope>
    <source>
        <strain evidence="1">86-1</strain>
    </source>
</reference>
<dbReference type="EMBL" id="FLUM01000001">
    <property type="protein sequence ID" value="SBV95588.1"/>
    <property type="molecule type" value="Genomic_DNA"/>
</dbReference>
<proteinExistence type="predicted"/>
<sequence length="174" mass="20605">MFSINFKGAPNPKNEKLVKIEVVFYRSGYSRVTKSLKDVTGYLKDWDDATQSFKPKDDEHQKKNKILFEIKEQYERVAVEWEAKGIDWTPVQWKYCFSALNKSNKANETKMKSLSQMLDYLIEKFNQKERIKNGEIVKSSSNVKEYEILKRVLTEFTTKKYKTALNRIYFADID</sequence>
<dbReference type="RefSeq" id="WP_296939384.1">
    <property type="nucleotide sequence ID" value="NZ_LT599032.1"/>
</dbReference>
<organism evidence="1">
    <name type="scientific">uncultured Dysgonomonas sp</name>
    <dbReference type="NCBI Taxonomy" id="206096"/>
    <lineage>
        <taxon>Bacteria</taxon>
        <taxon>Pseudomonadati</taxon>
        <taxon>Bacteroidota</taxon>
        <taxon>Bacteroidia</taxon>
        <taxon>Bacteroidales</taxon>
        <taxon>Dysgonomonadaceae</taxon>
        <taxon>Dysgonomonas</taxon>
        <taxon>environmental samples</taxon>
    </lineage>
</organism>
<name>A0A212J829_9BACT</name>